<dbReference type="OrthoDB" id="9804747at2"/>
<dbReference type="PANTHER" id="PTHR43155:SF2">
    <property type="entry name" value="CYCLIC DI-GMP PHOSPHODIESTERASE PA4108"/>
    <property type="match status" value="1"/>
</dbReference>
<evidence type="ECO:0000313" key="3">
    <source>
        <dbReference type="EMBL" id="SDM29655.1"/>
    </source>
</evidence>
<evidence type="ECO:0000259" key="2">
    <source>
        <dbReference type="PROSITE" id="PS51832"/>
    </source>
</evidence>
<reference evidence="3 4" key="1">
    <citation type="submission" date="2016-10" db="EMBL/GenBank/DDBJ databases">
        <authorList>
            <person name="de Groot N.N."/>
        </authorList>
    </citation>
    <scope>NUCLEOTIDE SEQUENCE [LARGE SCALE GENOMIC DNA]</scope>
    <source>
        <strain evidence="3 4">SLAS-1</strain>
    </source>
</reference>
<gene>
    <name evidence="3" type="ORF">SAMN04488692_12521</name>
</gene>
<feature type="domain" description="HD-GYP" evidence="2">
    <location>
        <begin position="123"/>
        <end position="319"/>
    </location>
</feature>
<dbReference type="EMBL" id="FNGO01000025">
    <property type="protein sequence ID" value="SDM29655.1"/>
    <property type="molecule type" value="Genomic_DNA"/>
</dbReference>
<dbReference type="Proteomes" id="UP000199476">
    <property type="component" value="Unassembled WGS sequence"/>
</dbReference>
<evidence type="ECO:0000313" key="4">
    <source>
        <dbReference type="Proteomes" id="UP000199476"/>
    </source>
</evidence>
<dbReference type="Pfam" id="PF13487">
    <property type="entry name" value="HD_5"/>
    <property type="match status" value="1"/>
</dbReference>
<name>A0A1G9S4I0_9FIRM</name>
<sequence>MRENRENAINLRQKTVPTLKLKPGMKLADNVKNEYGGILVPAGTILNEKFIELLDRHGIKSVTVEKESKEKRSDNIKKIEEIKEKYQEASDESRNLFSKTRQQRKIDTDQLVKMFYKVKDLQEKEGAQQELVNLFSTIQDPDNYLYHHSLDVSILASMFADWLGMKDGDKKQLIMAGLLHDIGKIEVPYDILNKEDALTPGEFAEVKKHAHEGYKIAKECPVLKEKAVQGILTHHQCCDGSGYPLKLQGHNIPLYGRILAIIDVYDAAVSKTVYNDEKPSFKVIKHLSQEQANSFDEELCDIFRENMVGFHSEARVKLDNGKVGRVIYDPPNKPEQKIVETAGKFINLFTSEREIVQVISNN</sequence>
<dbReference type="NCBIfam" id="TIGR00277">
    <property type="entry name" value="HDIG"/>
    <property type="match status" value="1"/>
</dbReference>
<proteinExistence type="predicted"/>
<dbReference type="SMART" id="SM00471">
    <property type="entry name" value="HDc"/>
    <property type="match status" value="1"/>
</dbReference>
<feature type="coiled-coil region" evidence="1">
    <location>
        <begin position="69"/>
        <end position="99"/>
    </location>
</feature>
<dbReference type="InterPro" id="IPR003607">
    <property type="entry name" value="HD/PDEase_dom"/>
</dbReference>
<dbReference type="PROSITE" id="PS51832">
    <property type="entry name" value="HD_GYP"/>
    <property type="match status" value="1"/>
</dbReference>
<dbReference type="PANTHER" id="PTHR43155">
    <property type="entry name" value="CYCLIC DI-GMP PHOSPHODIESTERASE PA4108-RELATED"/>
    <property type="match status" value="1"/>
</dbReference>
<dbReference type="Gene3D" id="1.10.3210.10">
    <property type="entry name" value="Hypothetical protein af1432"/>
    <property type="match status" value="1"/>
</dbReference>
<dbReference type="SUPFAM" id="SSF109604">
    <property type="entry name" value="HD-domain/PDEase-like"/>
    <property type="match status" value="1"/>
</dbReference>
<dbReference type="RefSeq" id="WP_089761700.1">
    <property type="nucleotide sequence ID" value="NZ_FNGO01000025.1"/>
</dbReference>
<keyword evidence="4" id="KW-1185">Reference proteome</keyword>
<dbReference type="STRING" id="321763.SAMN04488692_12521"/>
<dbReference type="AlphaFoldDB" id="A0A1G9S4I0"/>
<organism evidence="3 4">
    <name type="scientific">Halarsenatibacter silvermanii</name>
    <dbReference type="NCBI Taxonomy" id="321763"/>
    <lineage>
        <taxon>Bacteria</taxon>
        <taxon>Bacillati</taxon>
        <taxon>Bacillota</taxon>
        <taxon>Clostridia</taxon>
        <taxon>Halanaerobiales</taxon>
        <taxon>Halarsenatibacteraceae</taxon>
        <taxon>Halarsenatibacter</taxon>
    </lineage>
</organism>
<dbReference type="InterPro" id="IPR006675">
    <property type="entry name" value="HDIG_dom"/>
</dbReference>
<keyword evidence="1" id="KW-0175">Coiled coil</keyword>
<dbReference type="CDD" id="cd00077">
    <property type="entry name" value="HDc"/>
    <property type="match status" value="1"/>
</dbReference>
<accession>A0A1G9S4I0</accession>
<dbReference type="InterPro" id="IPR037522">
    <property type="entry name" value="HD_GYP_dom"/>
</dbReference>
<evidence type="ECO:0000256" key="1">
    <source>
        <dbReference type="SAM" id="Coils"/>
    </source>
</evidence>
<protein>
    <submittedName>
        <fullName evidence="3">HDIG domain-containing protein</fullName>
    </submittedName>
</protein>